<keyword evidence="3" id="KW-1185">Reference proteome</keyword>
<evidence type="ECO:0000313" key="2">
    <source>
        <dbReference type="EMBL" id="MBT1577009.1"/>
    </source>
</evidence>
<proteinExistence type="predicted"/>
<feature type="non-terminal residue" evidence="2">
    <location>
        <position position="1"/>
    </location>
</feature>
<accession>A0ABS5V9L0</accession>
<dbReference type="Pfam" id="PF11178">
    <property type="entry name" value="DUF2963"/>
    <property type="match status" value="1"/>
</dbReference>
<reference evidence="3" key="1">
    <citation type="journal article" date="2022" name="Forests">
        <title>Identification of Endophytic Microbiota of Phytoplasma-Infected Russian Olive Trees Elaeagnus angustifolia L. in the Northwest of Iran.</title>
        <authorList>
            <person name="Azizpour N."/>
            <person name="Nematollahi S."/>
            <person name="Khakvar R."/>
            <person name="Jamshidi M."/>
            <person name="Norouzi-Beirami M.H."/>
        </authorList>
    </citation>
    <scope>NUCLEOTIDE SEQUENCE [LARGE SCALE GENOMIC DNA]</scope>
    <source>
        <strain evidence="3">TBZ1</strain>
    </source>
</reference>
<dbReference type="InterPro" id="IPR021348">
    <property type="entry name" value="DUF2963"/>
</dbReference>
<dbReference type="EMBL" id="JAHFWK010000088">
    <property type="protein sequence ID" value="MBT1577009.1"/>
    <property type="molecule type" value="Genomic_DNA"/>
</dbReference>
<name>A0ABS5V9L0_9MOLU</name>
<evidence type="ECO:0000313" key="3">
    <source>
        <dbReference type="Proteomes" id="UP000707147"/>
    </source>
</evidence>
<protein>
    <submittedName>
        <fullName evidence="2">DUF2963 domain-containing protein</fullName>
    </submittedName>
</protein>
<dbReference type="Gene3D" id="3.90.930.1">
    <property type="match status" value="1"/>
</dbReference>
<comment type="caution">
    <text evidence="2">The sequence shown here is derived from an EMBL/GenBank/DDBJ whole genome shotgun (WGS) entry which is preliminary data.</text>
</comment>
<evidence type="ECO:0000259" key="1">
    <source>
        <dbReference type="Pfam" id="PF11178"/>
    </source>
</evidence>
<organism evidence="2 3">
    <name type="scientific">'Elaeagnus angustifolia' witches'-broom phytoplasma</name>
    <dbReference type="NCBI Taxonomy" id="1538355"/>
    <lineage>
        <taxon>Bacteria</taxon>
        <taxon>Bacillati</taxon>
        <taxon>Mycoplasmatota</taxon>
        <taxon>Mollicutes</taxon>
        <taxon>Acholeplasmatales</taxon>
        <taxon>Acholeplasmataceae</taxon>
        <taxon>Candidatus Phytoplasma</taxon>
        <taxon>16SrI (Aster yellows group)</taxon>
    </lineage>
</organism>
<gene>
    <name evidence="2" type="ORF">KEC49_02520</name>
</gene>
<sequence>NQQEQNPLLKYPPKANYQDDGKTIKKIYEYNQNTGMIQKAIHFYDDGKTISCIDEYSPDQLIKETYYNQDGTIKKVINY</sequence>
<feature type="domain" description="DUF2963" evidence="1">
    <location>
        <begin position="17"/>
        <end position="58"/>
    </location>
</feature>
<dbReference type="Proteomes" id="UP000707147">
    <property type="component" value="Unassembled WGS sequence"/>
</dbReference>